<feature type="signal peptide" evidence="1">
    <location>
        <begin position="1"/>
        <end position="19"/>
    </location>
</feature>
<keyword evidence="4" id="KW-1185">Reference proteome</keyword>
<name>A0A9X3J8C8_9BACT</name>
<evidence type="ECO:0000259" key="2">
    <source>
        <dbReference type="Pfam" id="PF19089"/>
    </source>
</evidence>
<dbReference type="Proteomes" id="UP001145087">
    <property type="component" value="Unassembled WGS sequence"/>
</dbReference>
<organism evidence="3 4">
    <name type="scientific">Draconibacterium aestuarii</name>
    <dbReference type="NCBI Taxonomy" id="2998507"/>
    <lineage>
        <taxon>Bacteria</taxon>
        <taxon>Pseudomonadati</taxon>
        <taxon>Bacteroidota</taxon>
        <taxon>Bacteroidia</taxon>
        <taxon>Marinilabiliales</taxon>
        <taxon>Prolixibacteraceae</taxon>
        <taxon>Draconibacterium</taxon>
    </lineage>
</organism>
<reference evidence="3" key="1">
    <citation type="submission" date="2022-11" db="EMBL/GenBank/DDBJ databases">
        <title>Marilongibacter aestuarii gen. nov., sp. nov., isolated from tidal flat sediment.</title>
        <authorList>
            <person name="Jiayan W."/>
        </authorList>
    </citation>
    <scope>NUCLEOTIDE SEQUENCE</scope>
    <source>
        <strain evidence="3">Z1-6</strain>
    </source>
</reference>
<feature type="domain" description="DUF5777" evidence="2">
    <location>
        <begin position="35"/>
        <end position="299"/>
    </location>
</feature>
<dbReference type="RefSeq" id="WP_343335711.1">
    <property type="nucleotide sequence ID" value="NZ_JAPOHD010000068.1"/>
</dbReference>
<dbReference type="Pfam" id="PF19089">
    <property type="entry name" value="DUF5777"/>
    <property type="match status" value="1"/>
</dbReference>
<keyword evidence="1" id="KW-0732">Signal</keyword>
<evidence type="ECO:0000313" key="4">
    <source>
        <dbReference type="Proteomes" id="UP001145087"/>
    </source>
</evidence>
<feature type="chain" id="PRO_5040958983" evidence="1">
    <location>
        <begin position="20"/>
        <end position="301"/>
    </location>
</feature>
<dbReference type="AlphaFoldDB" id="A0A9X3J8C8"/>
<protein>
    <submittedName>
        <fullName evidence="3">DUF5777 family beta-barrel protein</fullName>
    </submittedName>
</protein>
<comment type="caution">
    <text evidence="3">The sequence shown here is derived from an EMBL/GenBank/DDBJ whole genome shotgun (WGS) entry which is preliminary data.</text>
</comment>
<proteinExistence type="predicted"/>
<evidence type="ECO:0000256" key="1">
    <source>
        <dbReference type="SAM" id="SignalP"/>
    </source>
</evidence>
<dbReference type="EMBL" id="JAPOHD010000068">
    <property type="protein sequence ID" value="MCY1723388.1"/>
    <property type="molecule type" value="Genomic_DNA"/>
</dbReference>
<sequence length="301" mass="34140">MKKYIILLAIFAYAIQLFAQEETEKVKDTPVSPPFESGILIDAQTTVIPDARTLEFIIQHKFGSMQNGTSDLWGIYAPGANVRLGLNYTPIKNFQIGIGQTKKNMYTDFNAKWTVFQQTEQNKVPVSIALYGVFAIDGRNEDAFGTGDIRHSGESGIFHLGFDDRFSYFSQLIIGRKFCDWFSLQAGASFTHYNLVDHDYNHDIIGAHVNGRIKFSPQGSLMFTYDHPLKIKNITEQSTWDTHAKPNLAFGVEIFTFTHAFQIYVGTADGIIPQDIMTYNQNDWKNKGLAIGFTITRLWMF</sequence>
<evidence type="ECO:0000313" key="3">
    <source>
        <dbReference type="EMBL" id="MCY1723388.1"/>
    </source>
</evidence>
<accession>A0A9X3J8C8</accession>
<dbReference type="InterPro" id="IPR045916">
    <property type="entry name" value="DUF5777"/>
</dbReference>
<gene>
    <name evidence="3" type="ORF">OU798_23760</name>
</gene>